<proteinExistence type="predicted"/>
<keyword evidence="1" id="KW-0472">Membrane</keyword>
<dbReference type="HOGENOM" id="CLU_705671_0_0_6"/>
<sequence length="391" mass="44753">MFDMPFILQSPLAVLGLLSLLIPLGIHLLSKAQPRVIAFAHIAFIQVKTSPVLRQLRLTQLILLGLRMCILLIATLILAQLYWQHESNSAKQQSHVLLTEDWLNHSTDAEKQILMDQAHDANLVLLGIKNRNINTTELAQWSTNTQQTPVLNIWSKVANYITQLSANEMVTVYTTNRLKQFIGAKIVLPERVKWYVKTIPVANVTQQYSANIKVIYDASSEPLLVYIRAALEAINTHEHLNIRATYTLKNGTLEDSKHLLEYDKIIDLSQHNLTPQHSHFDEQWQLTYITQQALTNIKQADFVLTLARLLYSSQSQVWWLENTRLTTEQINQSPLMSNAPKTLTSDKELLDKTTHSTSLHIWLVLILVALFILERLLSEWPNHRLKSGLDQ</sequence>
<dbReference type="InterPro" id="IPR011933">
    <property type="entry name" value="Double_TM_dom"/>
</dbReference>
<keyword evidence="1" id="KW-1133">Transmembrane helix</keyword>
<keyword evidence="4" id="KW-1185">Reference proteome</keyword>
<evidence type="ECO:0000313" key="3">
    <source>
        <dbReference type="EMBL" id="AGH43061.1"/>
    </source>
</evidence>
<protein>
    <recommendedName>
        <fullName evidence="2">Aerotolerance regulator N-terminal domain-containing protein</fullName>
    </recommendedName>
</protein>
<dbReference type="AlphaFoldDB" id="K7A9W1"/>
<feature type="transmembrane region" description="Helical" evidence="1">
    <location>
        <begin position="359"/>
        <end position="377"/>
    </location>
</feature>
<dbReference type="OrthoDB" id="6382829at2"/>
<feature type="domain" description="Aerotolerance regulator N-terminal" evidence="2">
    <location>
        <begin position="6"/>
        <end position="80"/>
    </location>
</feature>
<reference evidence="3 4" key="1">
    <citation type="journal article" date="2013" name="Genome Announc.">
        <title>Complete Genome Sequence of Glaciecola psychrophila Strain 170T.</title>
        <authorList>
            <person name="Yin J."/>
            <person name="Chen J."/>
            <person name="Liu G."/>
            <person name="Yu Y."/>
            <person name="Song L."/>
            <person name="Wang X."/>
            <person name="Qu X."/>
        </authorList>
    </citation>
    <scope>NUCLEOTIDE SEQUENCE [LARGE SCALE GENOMIC DNA]</scope>
    <source>
        <strain evidence="3 4">170</strain>
    </source>
</reference>
<dbReference type="eggNOG" id="ENOG5033JGX">
    <property type="taxonomic scope" value="Bacteria"/>
</dbReference>
<dbReference type="EMBL" id="CP003837">
    <property type="protein sequence ID" value="AGH43061.1"/>
    <property type="molecule type" value="Genomic_DNA"/>
</dbReference>
<evidence type="ECO:0000259" key="2">
    <source>
        <dbReference type="Pfam" id="PF07584"/>
    </source>
</evidence>
<evidence type="ECO:0000313" key="4">
    <source>
        <dbReference type="Proteomes" id="UP000011864"/>
    </source>
</evidence>
<accession>K7A9W1</accession>
<dbReference type="Pfam" id="PF07584">
    <property type="entry name" value="BatA"/>
    <property type="match status" value="1"/>
</dbReference>
<dbReference type="RefSeq" id="WP_007640852.1">
    <property type="nucleotide sequence ID" value="NC_020514.1"/>
</dbReference>
<dbReference type="NCBIfam" id="TIGR02226">
    <property type="entry name" value="two_anch"/>
    <property type="match status" value="1"/>
</dbReference>
<feature type="transmembrane region" description="Helical" evidence="1">
    <location>
        <begin position="61"/>
        <end position="83"/>
    </location>
</feature>
<gene>
    <name evidence="3" type="ORF">C427_0952</name>
</gene>
<dbReference type="KEGG" id="gps:C427_0952"/>
<dbReference type="Proteomes" id="UP000011864">
    <property type="component" value="Chromosome"/>
</dbReference>
<dbReference type="PATRIC" id="fig|1129794.4.peg.938"/>
<feature type="transmembrane region" description="Helical" evidence="1">
    <location>
        <begin position="6"/>
        <end position="29"/>
    </location>
</feature>
<name>K7A9W1_9ALTE</name>
<dbReference type="InterPro" id="IPR024163">
    <property type="entry name" value="Aerotolerance_reg_N"/>
</dbReference>
<organism evidence="3 4">
    <name type="scientific">Paraglaciecola psychrophila 170</name>
    <dbReference type="NCBI Taxonomy" id="1129794"/>
    <lineage>
        <taxon>Bacteria</taxon>
        <taxon>Pseudomonadati</taxon>
        <taxon>Pseudomonadota</taxon>
        <taxon>Gammaproteobacteria</taxon>
        <taxon>Alteromonadales</taxon>
        <taxon>Alteromonadaceae</taxon>
        <taxon>Paraglaciecola</taxon>
    </lineage>
</organism>
<evidence type="ECO:0000256" key="1">
    <source>
        <dbReference type="SAM" id="Phobius"/>
    </source>
</evidence>
<keyword evidence="1" id="KW-0812">Transmembrane</keyword>
<dbReference type="STRING" id="1129794.C427_0952"/>